<evidence type="ECO:0000256" key="1">
    <source>
        <dbReference type="ARBA" id="ARBA00004606"/>
    </source>
</evidence>
<dbReference type="PANTHER" id="PTHR24252">
    <property type="entry name" value="ACROSIN-RELATED"/>
    <property type="match status" value="1"/>
</dbReference>
<reference evidence="17 18" key="1">
    <citation type="journal article" date="2019" name="Sci. Data">
        <title>Hybrid genome assembly and annotation of Danionella translucida.</title>
        <authorList>
            <person name="Kadobianskyi M."/>
            <person name="Schulze L."/>
            <person name="Schuelke M."/>
            <person name="Judkewitz B."/>
        </authorList>
    </citation>
    <scope>NUCLEOTIDE SEQUENCE [LARGE SCALE GENOMIC DNA]</scope>
    <source>
        <strain evidence="17 18">Bolton</strain>
    </source>
</reference>
<dbReference type="STRING" id="623744.A0A553MT28"/>
<dbReference type="InterPro" id="IPR000859">
    <property type="entry name" value="CUB_dom"/>
</dbReference>
<dbReference type="Gene3D" id="3.30.70.960">
    <property type="entry name" value="SEA domain"/>
    <property type="match status" value="1"/>
</dbReference>
<dbReference type="Proteomes" id="UP000316079">
    <property type="component" value="Unassembled WGS sequence"/>
</dbReference>
<evidence type="ECO:0000259" key="15">
    <source>
        <dbReference type="PROSITE" id="PS50024"/>
    </source>
</evidence>
<dbReference type="InterPro" id="IPR035914">
    <property type="entry name" value="Sperma_CUB_dom_sf"/>
</dbReference>
<dbReference type="Gene3D" id="2.40.10.10">
    <property type="entry name" value="Trypsin-like serine proteases"/>
    <property type="match status" value="1"/>
</dbReference>
<dbReference type="InterPro" id="IPR023415">
    <property type="entry name" value="LDLR_class-A_CS"/>
</dbReference>
<dbReference type="SMART" id="SM00020">
    <property type="entry name" value="Tryp_SPc"/>
    <property type="match status" value="1"/>
</dbReference>
<dbReference type="InterPro" id="IPR000082">
    <property type="entry name" value="SEA_dom"/>
</dbReference>
<dbReference type="PANTHER" id="PTHR24252:SF20">
    <property type="entry name" value="LOW QUALITY PROTEIN: TRANSMEMBRANE PROTEASE SERINE 6"/>
    <property type="match status" value="1"/>
</dbReference>
<dbReference type="GO" id="GO:0006508">
    <property type="term" value="P:proteolysis"/>
    <property type="evidence" value="ECO:0007669"/>
    <property type="project" value="UniProtKB-KW"/>
</dbReference>
<evidence type="ECO:0000256" key="9">
    <source>
        <dbReference type="ARBA" id="ARBA00023157"/>
    </source>
</evidence>
<dbReference type="Pfam" id="PF01390">
    <property type="entry name" value="SEA"/>
    <property type="match status" value="1"/>
</dbReference>
<keyword evidence="8 13" id="KW-0472">Membrane</keyword>
<dbReference type="PROSITE" id="PS01209">
    <property type="entry name" value="LDLRA_1"/>
    <property type="match status" value="1"/>
</dbReference>
<dbReference type="GO" id="GO:0016020">
    <property type="term" value="C:membrane"/>
    <property type="evidence" value="ECO:0007669"/>
    <property type="project" value="UniProtKB-SubCell"/>
</dbReference>
<evidence type="ECO:0000256" key="10">
    <source>
        <dbReference type="PROSITE-ProRule" id="PRU00124"/>
    </source>
</evidence>
<evidence type="ECO:0000256" key="5">
    <source>
        <dbReference type="ARBA" id="ARBA00022825"/>
    </source>
</evidence>
<comment type="caution">
    <text evidence="17">The sequence shown here is derived from an EMBL/GenBank/DDBJ whole genome shotgun (WGS) entry which is preliminary data.</text>
</comment>
<evidence type="ECO:0000256" key="7">
    <source>
        <dbReference type="ARBA" id="ARBA00022989"/>
    </source>
</evidence>
<dbReference type="FunFam" id="2.40.10.10:FF:000003">
    <property type="entry name" value="Transmembrane serine protease 3"/>
    <property type="match status" value="1"/>
</dbReference>
<evidence type="ECO:0008006" key="19">
    <source>
        <dbReference type="Google" id="ProtNLM"/>
    </source>
</evidence>
<evidence type="ECO:0000259" key="16">
    <source>
        <dbReference type="PROSITE" id="PS50240"/>
    </source>
</evidence>
<keyword evidence="7 13" id="KW-1133">Transmembrane helix</keyword>
<keyword evidence="6" id="KW-0735">Signal-anchor</keyword>
<dbReference type="SUPFAM" id="SSF50494">
    <property type="entry name" value="Trypsin-like serine proteases"/>
    <property type="match status" value="1"/>
</dbReference>
<feature type="disulfide bond" evidence="10">
    <location>
        <begin position="482"/>
        <end position="494"/>
    </location>
</feature>
<dbReference type="PROSITE" id="PS00135">
    <property type="entry name" value="TRYPSIN_SER"/>
    <property type="match status" value="1"/>
</dbReference>
<dbReference type="CDD" id="cd00190">
    <property type="entry name" value="Tryp_SPc"/>
    <property type="match status" value="1"/>
</dbReference>
<accession>A0A553MT28</accession>
<dbReference type="PROSITE" id="PS01180">
    <property type="entry name" value="CUB"/>
    <property type="match status" value="1"/>
</dbReference>
<evidence type="ECO:0000256" key="2">
    <source>
        <dbReference type="ARBA" id="ARBA00022670"/>
    </source>
</evidence>
<dbReference type="InterPro" id="IPR018114">
    <property type="entry name" value="TRYPSIN_HIS"/>
</dbReference>
<feature type="disulfide bond" evidence="10">
    <location>
        <begin position="501"/>
        <end position="516"/>
    </location>
</feature>
<dbReference type="AlphaFoldDB" id="A0A553MT28"/>
<dbReference type="SMART" id="SM00192">
    <property type="entry name" value="LDLa"/>
    <property type="match status" value="3"/>
</dbReference>
<dbReference type="InterPro" id="IPR036364">
    <property type="entry name" value="SEA_dom_sf"/>
</dbReference>
<dbReference type="Gene3D" id="2.60.120.290">
    <property type="entry name" value="Spermadhesin, CUB domain"/>
    <property type="match status" value="2"/>
</dbReference>
<feature type="domain" description="SEA" evidence="15">
    <location>
        <begin position="73"/>
        <end position="176"/>
    </location>
</feature>
<dbReference type="InterPro" id="IPR001254">
    <property type="entry name" value="Trypsin_dom"/>
</dbReference>
<dbReference type="Pfam" id="PF00089">
    <property type="entry name" value="Trypsin"/>
    <property type="match status" value="1"/>
</dbReference>
<dbReference type="InterPro" id="IPR009003">
    <property type="entry name" value="Peptidase_S1_PA"/>
</dbReference>
<dbReference type="Pfam" id="PF00057">
    <property type="entry name" value="Ldl_recept_a"/>
    <property type="match status" value="1"/>
</dbReference>
<dbReference type="InterPro" id="IPR001314">
    <property type="entry name" value="Peptidase_S1A"/>
</dbReference>
<feature type="domain" description="Peptidase S1" evidence="16">
    <location>
        <begin position="567"/>
        <end position="769"/>
    </location>
</feature>
<evidence type="ECO:0000256" key="3">
    <source>
        <dbReference type="ARBA" id="ARBA00022692"/>
    </source>
</evidence>
<evidence type="ECO:0000313" key="18">
    <source>
        <dbReference type="Proteomes" id="UP000316079"/>
    </source>
</evidence>
<evidence type="ECO:0000313" key="17">
    <source>
        <dbReference type="EMBL" id="TRY56341.1"/>
    </source>
</evidence>
<feature type="transmembrane region" description="Helical" evidence="13">
    <location>
        <begin position="39"/>
        <end position="62"/>
    </location>
</feature>
<keyword evidence="18" id="KW-1185">Reference proteome</keyword>
<keyword evidence="3 13" id="KW-0812">Transmembrane</keyword>
<feature type="region of interest" description="Disordered" evidence="12">
    <location>
        <begin position="1"/>
        <end position="29"/>
    </location>
</feature>
<gene>
    <name evidence="17" type="ORF">DNTS_034954</name>
</gene>
<comment type="caution">
    <text evidence="10">Lacks conserved residue(s) required for the propagation of feature annotation.</text>
</comment>
<dbReference type="Gene3D" id="4.10.400.10">
    <property type="entry name" value="Low-density Lipoprotein Receptor"/>
    <property type="match status" value="1"/>
</dbReference>
<evidence type="ECO:0000259" key="14">
    <source>
        <dbReference type="PROSITE" id="PS01180"/>
    </source>
</evidence>
<dbReference type="PRINTS" id="PR00722">
    <property type="entry name" value="CHYMOTRYPSIN"/>
</dbReference>
<evidence type="ECO:0000256" key="6">
    <source>
        <dbReference type="ARBA" id="ARBA00022968"/>
    </source>
</evidence>
<dbReference type="PROSITE" id="PS50068">
    <property type="entry name" value="LDLRA_2"/>
    <property type="match status" value="3"/>
</dbReference>
<evidence type="ECO:0000256" key="4">
    <source>
        <dbReference type="ARBA" id="ARBA00022801"/>
    </source>
</evidence>
<dbReference type="GO" id="GO:0004252">
    <property type="term" value="F:serine-type endopeptidase activity"/>
    <property type="evidence" value="ECO:0007669"/>
    <property type="project" value="InterPro"/>
</dbReference>
<dbReference type="InterPro" id="IPR036055">
    <property type="entry name" value="LDL_receptor-like_sf"/>
</dbReference>
<evidence type="ECO:0000256" key="12">
    <source>
        <dbReference type="SAM" id="MobiDB-lite"/>
    </source>
</evidence>
<dbReference type="OrthoDB" id="93664at2759"/>
<evidence type="ECO:0000256" key="13">
    <source>
        <dbReference type="SAM" id="Phobius"/>
    </source>
</evidence>
<dbReference type="PROSITE" id="PS00134">
    <property type="entry name" value="TRYPSIN_HIS"/>
    <property type="match status" value="1"/>
</dbReference>
<keyword evidence="9 10" id="KW-1015">Disulfide bond</keyword>
<comment type="subcellular location">
    <subcellularLocation>
        <location evidence="1">Membrane</location>
        <topology evidence="1">Single-pass type II membrane protein</topology>
    </subcellularLocation>
</comment>
<dbReference type="InterPro" id="IPR002172">
    <property type="entry name" value="LDrepeatLR_classA_rpt"/>
</dbReference>
<feature type="disulfide bond" evidence="10">
    <location>
        <begin position="542"/>
        <end position="557"/>
    </location>
</feature>
<dbReference type="InterPro" id="IPR043504">
    <property type="entry name" value="Peptidase_S1_PA_chymotrypsin"/>
</dbReference>
<name>A0A553MT28_9TELE</name>
<dbReference type="SUPFAM" id="SSF57424">
    <property type="entry name" value="LDL receptor-like module"/>
    <property type="match status" value="3"/>
</dbReference>
<keyword evidence="2 11" id="KW-0645">Protease</keyword>
<keyword evidence="4 11" id="KW-0378">Hydrolase</keyword>
<keyword evidence="5 11" id="KW-0720">Serine protease</keyword>
<dbReference type="InterPro" id="IPR033116">
    <property type="entry name" value="TRYPSIN_SER"/>
</dbReference>
<evidence type="ECO:0000256" key="11">
    <source>
        <dbReference type="RuleBase" id="RU363034"/>
    </source>
</evidence>
<proteinExistence type="predicted"/>
<feature type="disulfide bond" evidence="10">
    <location>
        <begin position="522"/>
        <end position="534"/>
    </location>
</feature>
<feature type="disulfide bond" evidence="10">
    <location>
        <begin position="415"/>
        <end position="430"/>
    </location>
</feature>
<dbReference type="SUPFAM" id="SSF49854">
    <property type="entry name" value="Spermadhesin, CUB domain"/>
    <property type="match status" value="2"/>
</dbReference>
<dbReference type="EMBL" id="SRMA01027286">
    <property type="protein sequence ID" value="TRY56341.1"/>
    <property type="molecule type" value="Genomic_DNA"/>
</dbReference>
<dbReference type="CDD" id="cd00112">
    <property type="entry name" value="LDLa"/>
    <property type="match status" value="3"/>
</dbReference>
<dbReference type="PROSITE" id="PS50240">
    <property type="entry name" value="TRYPSIN_DOM"/>
    <property type="match status" value="1"/>
</dbReference>
<sequence>MEVADERTGEPNQDITAKNKPAHDSNSSYKRQNFRKRPVIIIIVVIIIFIVAGSSCLLWYFLEYRVWVLEPRVLLHFSVSVSLLNKNFTSSLWSQESREFREEASAVQNMVEKLVKSTDLSRCFNSSAVFAFTEGSLVVHFWLRLLVPLSQVENLSLQRINQSLFRELLRFSEDQWISRYDGFFLLLPSLSLTDCYRFSTFSSSSILMLGLESSSPSPLVVLEGPDPLRSSCRWLMKAPMGSRLELRVQWLRTECRDRLIIYDSKIPGDEHLITSLYGCSVMEQSVLLVSSAEWMTVIWKQGQYSYEDPFSLTARPLLNQDCSYSIVLKQMEGFQGVLQTPYYPSYYPPDTNCTWKFSLPSVEFGLALAFEGYELKRVSYSQICTQGRWTIQNRRLCACPGEVLCNLNGLCVPACDGISDCPDGLDERNCGALCPLLHYLAVFSPCVRSVAIRGYSTTVATSPPCYSAIQHHFLFSRTMPLCIAKFQCSEDTQCVDFYKMCDEHPDCRDGTDEYNCTQGVPCSDKTYVCDDDTCLKKPNPECDSITDCPDKSDEKHCDCGLRPFSRIVGGTEAVNGEWPWQASLQIGGRHLCGGALISAQWVVSAAHCFYDYGLFSPSLWTVYLGKLHLSISDAQEEAVRVSHIHLHHYYDEETHDYDMALLRLDRPVWGGTLARPVCIPHRTHYLEPELLCWVSGWGATRDGGSVSEVLQKVDVRLVSEEACVRSYGYTITPRMICAGYRSGGKDSCQGDSGGPLVARSPRGVGFWLV</sequence>
<protein>
    <recommendedName>
        <fullName evidence="19">Peptidase S1 domain-containing protein</fullName>
    </recommendedName>
</protein>
<dbReference type="SUPFAM" id="SSF82671">
    <property type="entry name" value="SEA domain"/>
    <property type="match status" value="1"/>
</dbReference>
<organism evidence="17 18">
    <name type="scientific">Danionella cerebrum</name>
    <dbReference type="NCBI Taxonomy" id="2873325"/>
    <lineage>
        <taxon>Eukaryota</taxon>
        <taxon>Metazoa</taxon>
        <taxon>Chordata</taxon>
        <taxon>Craniata</taxon>
        <taxon>Vertebrata</taxon>
        <taxon>Euteleostomi</taxon>
        <taxon>Actinopterygii</taxon>
        <taxon>Neopterygii</taxon>
        <taxon>Teleostei</taxon>
        <taxon>Ostariophysi</taxon>
        <taxon>Cypriniformes</taxon>
        <taxon>Danionidae</taxon>
        <taxon>Danioninae</taxon>
        <taxon>Danionella</taxon>
    </lineage>
</organism>
<feature type="domain" description="CUB" evidence="14">
    <location>
        <begin position="322"/>
        <end position="476"/>
    </location>
</feature>
<evidence type="ECO:0000256" key="8">
    <source>
        <dbReference type="ARBA" id="ARBA00023136"/>
    </source>
</evidence>
<dbReference type="PROSITE" id="PS50024">
    <property type="entry name" value="SEA"/>
    <property type="match status" value="1"/>
</dbReference>